<accession>A0A2S4ZZ57</accession>
<gene>
    <name evidence="1" type="ORF">C3K47_16300</name>
</gene>
<dbReference type="Proteomes" id="UP000236893">
    <property type="component" value="Unassembled WGS sequence"/>
</dbReference>
<dbReference type="PROSITE" id="PS51257">
    <property type="entry name" value="PROKAR_LIPOPROTEIN"/>
    <property type="match status" value="1"/>
</dbReference>
<reference evidence="1 2" key="1">
    <citation type="submission" date="2018-01" db="EMBL/GenBank/DDBJ databases">
        <authorList>
            <person name="Gaut B.S."/>
            <person name="Morton B.R."/>
            <person name="Clegg M.T."/>
            <person name="Duvall M.R."/>
        </authorList>
    </citation>
    <scope>NUCLEOTIDE SEQUENCE [LARGE SCALE GENOMIC DNA]</scope>
    <source>
        <strain evidence="1 2">HR-AV</strain>
    </source>
</reference>
<keyword evidence="2" id="KW-1185">Reference proteome</keyword>
<dbReference type="EMBL" id="PQVF01000013">
    <property type="protein sequence ID" value="POY35143.1"/>
    <property type="molecule type" value="Genomic_DNA"/>
</dbReference>
<dbReference type="OrthoDB" id="935936at2"/>
<protein>
    <recommendedName>
        <fullName evidence="3">Lipoprotein</fullName>
    </recommendedName>
</protein>
<comment type="caution">
    <text evidence="1">The sequence shown here is derived from an EMBL/GenBank/DDBJ whole genome shotgun (WGS) entry which is preliminary data.</text>
</comment>
<sequence length="274" mass="31802">MKIHYLYFILVLLFFFGCNNRPKQTSTLAVADTVSISFSQFYGNWLCKDYMDEMYIKRNSEYYHSINKYPPFLELIISEDLKDSVLVLNYEKKIKKVPIKVVGLDTLLVYQNSNQPLVFVYDKFTQHLSLKTSDSKNPKKDRPDCIFEKSEAKYLQSGEDVSSTFDWAINENTLSNTYAKAEDSTRSNIVFHYDGTLSGLDEFEKFNVCAVNCIELANKAHKNILYLATKNESTPFAWKISGNYDTLFIYSLKKTNHLYSVNQLKYKLIVAKNN</sequence>
<dbReference type="RefSeq" id="WP_103790231.1">
    <property type="nucleotide sequence ID" value="NZ_PQVF01000013.1"/>
</dbReference>
<name>A0A2S4ZZ57_9SPHI</name>
<organism evidence="1 2">
    <name type="scientific">Solitalea longa</name>
    <dbReference type="NCBI Taxonomy" id="2079460"/>
    <lineage>
        <taxon>Bacteria</taxon>
        <taxon>Pseudomonadati</taxon>
        <taxon>Bacteroidota</taxon>
        <taxon>Sphingobacteriia</taxon>
        <taxon>Sphingobacteriales</taxon>
        <taxon>Sphingobacteriaceae</taxon>
        <taxon>Solitalea</taxon>
    </lineage>
</organism>
<evidence type="ECO:0000313" key="2">
    <source>
        <dbReference type="Proteomes" id="UP000236893"/>
    </source>
</evidence>
<proteinExistence type="predicted"/>
<evidence type="ECO:0008006" key="3">
    <source>
        <dbReference type="Google" id="ProtNLM"/>
    </source>
</evidence>
<dbReference type="AlphaFoldDB" id="A0A2S4ZZ57"/>
<evidence type="ECO:0000313" key="1">
    <source>
        <dbReference type="EMBL" id="POY35143.1"/>
    </source>
</evidence>